<dbReference type="Proteomes" id="UP000594260">
    <property type="component" value="Unplaced"/>
</dbReference>
<feature type="compositionally biased region" description="Low complexity" evidence="4">
    <location>
        <begin position="217"/>
        <end position="240"/>
    </location>
</feature>
<feature type="coiled-coil region" evidence="3">
    <location>
        <begin position="67"/>
        <end position="101"/>
    </location>
</feature>
<keyword evidence="2 3" id="KW-0175">Coiled coil</keyword>
<evidence type="ECO:0000256" key="2">
    <source>
        <dbReference type="ARBA" id="ARBA00023054"/>
    </source>
</evidence>
<dbReference type="OMA" id="KYRQHTE"/>
<dbReference type="PANTHER" id="PTHR12186:SF2">
    <property type="entry name" value="FGFR1 ONCOGENE PARTNER 2 HOMOLOG"/>
    <property type="match status" value="1"/>
</dbReference>
<dbReference type="GeneID" id="111249672"/>
<evidence type="ECO:0000313" key="6">
    <source>
        <dbReference type="Proteomes" id="UP000594260"/>
    </source>
</evidence>
<feature type="region of interest" description="Disordered" evidence="4">
    <location>
        <begin position="207"/>
        <end position="260"/>
    </location>
</feature>
<dbReference type="AlphaFoldDB" id="A0A7M7K2Y6"/>
<dbReference type="InterPro" id="IPR008555">
    <property type="entry name" value="SIKE"/>
</dbReference>
<dbReference type="Pfam" id="PF05769">
    <property type="entry name" value="SIKE"/>
    <property type="match status" value="1"/>
</dbReference>
<evidence type="ECO:0000313" key="5">
    <source>
        <dbReference type="EnsemblMetazoa" id="XP_022659595"/>
    </source>
</evidence>
<dbReference type="RefSeq" id="XP_022659595.1">
    <property type="nucleotide sequence ID" value="XM_022803860.1"/>
</dbReference>
<sequence>MQMMSSQNIMAVIDSAKQLVTNLKQDDASLDKLHIDAMAILRKLEAMKEYSDEVSHIESVVKPTNSRGALIAAIQQENRQIKDLKRENIALLGALEEHQNTLQMVMTKYRQHVLALTKNREVEQACAQQLSSSQAVHRLADKISEMAGIMRLAADIDENNSNCTEEQLARLRTENGVLREILQIASSCGSVKNESLQNGFTTIRKNDGCAKTASSEPSAISETPITSSTPTSATTNSAPIENKNATSSRCPSKRIATENK</sequence>
<evidence type="ECO:0000256" key="3">
    <source>
        <dbReference type="SAM" id="Coils"/>
    </source>
</evidence>
<dbReference type="PANTHER" id="PTHR12186">
    <property type="entry name" value="SIKE FAMILY MEMBER"/>
    <property type="match status" value="1"/>
</dbReference>
<dbReference type="OrthoDB" id="21214at2759"/>
<reference evidence="5" key="1">
    <citation type="submission" date="2021-01" db="UniProtKB">
        <authorList>
            <consortium name="EnsemblMetazoa"/>
        </authorList>
    </citation>
    <scope>IDENTIFICATION</scope>
</reference>
<evidence type="ECO:0008006" key="7">
    <source>
        <dbReference type="Google" id="ProtNLM"/>
    </source>
</evidence>
<accession>A0A7M7K2Y6</accession>
<evidence type="ECO:0000256" key="4">
    <source>
        <dbReference type="SAM" id="MobiDB-lite"/>
    </source>
</evidence>
<proteinExistence type="inferred from homology"/>
<organism evidence="5 6">
    <name type="scientific">Varroa destructor</name>
    <name type="common">Honeybee mite</name>
    <dbReference type="NCBI Taxonomy" id="109461"/>
    <lineage>
        <taxon>Eukaryota</taxon>
        <taxon>Metazoa</taxon>
        <taxon>Ecdysozoa</taxon>
        <taxon>Arthropoda</taxon>
        <taxon>Chelicerata</taxon>
        <taxon>Arachnida</taxon>
        <taxon>Acari</taxon>
        <taxon>Parasitiformes</taxon>
        <taxon>Mesostigmata</taxon>
        <taxon>Gamasina</taxon>
        <taxon>Dermanyssoidea</taxon>
        <taxon>Varroidae</taxon>
        <taxon>Varroa</taxon>
    </lineage>
</organism>
<keyword evidence="6" id="KW-1185">Reference proteome</keyword>
<dbReference type="KEGG" id="vde:111249672"/>
<comment type="similarity">
    <text evidence="1">Belongs to the SIKE family.</text>
</comment>
<dbReference type="FunCoup" id="A0A7M7K2Y6">
    <property type="interactions" value="421"/>
</dbReference>
<name>A0A7M7K2Y6_VARDE</name>
<evidence type="ECO:0000256" key="1">
    <source>
        <dbReference type="ARBA" id="ARBA00005537"/>
    </source>
</evidence>
<dbReference type="EnsemblMetazoa" id="XM_022803860">
    <property type="protein sequence ID" value="XP_022659595"/>
    <property type="gene ID" value="LOC111249672"/>
</dbReference>
<protein>
    <recommendedName>
        <fullName evidence="7">FGFR1 oncogene partner 2 homolog</fullName>
    </recommendedName>
</protein>
<dbReference type="InParanoid" id="A0A7M7K2Y6"/>